<dbReference type="RefSeq" id="WP_212691729.1">
    <property type="nucleotide sequence ID" value="NZ_CAJXUH010000010.1"/>
</dbReference>
<dbReference type="EMBL" id="CP058561">
    <property type="protein sequence ID" value="QUH31799.1"/>
    <property type="molecule type" value="Genomic_DNA"/>
</dbReference>
<evidence type="ECO:0000256" key="1">
    <source>
        <dbReference type="SAM" id="Phobius"/>
    </source>
</evidence>
<feature type="transmembrane region" description="Helical" evidence="1">
    <location>
        <begin position="6"/>
        <end position="24"/>
    </location>
</feature>
<organism evidence="2 3">
    <name type="scientific">Vallitalea guaymasensis</name>
    <dbReference type="NCBI Taxonomy" id="1185412"/>
    <lineage>
        <taxon>Bacteria</taxon>
        <taxon>Bacillati</taxon>
        <taxon>Bacillota</taxon>
        <taxon>Clostridia</taxon>
        <taxon>Lachnospirales</taxon>
        <taxon>Vallitaleaceae</taxon>
        <taxon>Vallitalea</taxon>
    </lineage>
</organism>
<sequence>MWGVVIGLLLIFYALFILYVSVKRPELVWDTYKIKYFRRIFGEKGASVFLFICFVIIAIIGIVLLNK</sequence>
<evidence type="ECO:0000313" key="2">
    <source>
        <dbReference type="EMBL" id="QUH31799.1"/>
    </source>
</evidence>
<dbReference type="Proteomes" id="UP000677305">
    <property type="component" value="Chromosome"/>
</dbReference>
<proteinExistence type="predicted"/>
<feature type="transmembrane region" description="Helical" evidence="1">
    <location>
        <begin position="45"/>
        <end position="65"/>
    </location>
</feature>
<keyword evidence="1" id="KW-0472">Membrane</keyword>
<keyword evidence="3" id="KW-1185">Reference proteome</keyword>
<keyword evidence="1" id="KW-1133">Transmembrane helix</keyword>
<protein>
    <submittedName>
        <fullName evidence="2">Uncharacterized protein</fullName>
    </submittedName>
</protein>
<name>A0A8J8MET9_9FIRM</name>
<dbReference type="AlphaFoldDB" id="A0A8J8MET9"/>
<gene>
    <name evidence="2" type="ORF">HYG85_23835</name>
</gene>
<accession>A0A8J8MET9</accession>
<reference evidence="2 3" key="1">
    <citation type="submission" date="2020-07" db="EMBL/GenBank/DDBJ databases">
        <title>Vallitalea guaymasensis genome.</title>
        <authorList>
            <person name="Postec A."/>
        </authorList>
    </citation>
    <scope>NUCLEOTIDE SEQUENCE [LARGE SCALE GENOMIC DNA]</scope>
    <source>
        <strain evidence="2 3">Ra1766G1</strain>
    </source>
</reference>
<evidence type="ECO:0000313" key="3">
    <source>
        <dbReference type="Proteomes" id="UP000677305"/>
    </source>
</evidence>
<keyword evidence="1" id="KW-0812">Transmembrane</keyword>
<dbReference type="KEGG" id="vgu:HYG85_23835"/>